<protein>
    <recommendedName>
        <fullName evidence="1">DUF7660 domain-containing protein</fullName>
    </recommendedName>
</protein>
<feature type="domain" description="DUF7660" evidence="1">
    <location>
        <begin position="12"/>
        <end position="83"/>
    </location>
</feature>
<accession>A0A3Q9JJI8</accession>
<name>A0A3Q9JJI8_9GAMM</name>
<dbReference type="InterPro" id="IPR056077">
    <property type="entry name" value="DUF7660"/>
</dbReference>
<dbReference type="Proteomes" id="UP000273143">
    <property type="component" value="Chromosome"/>
</dbReference>
<gene>
    <name evidence="2" type="ORF">DM558_09265</name>
</gene>
<dbReference type="EMBL" id="CP029822">
    <property type="protein sequence ID" value="AZS50957.1"/>
    <property type="molecule type" value="Genomic_DNA"/>
</dbReference>
<reference evidence="3" key="1">
    <citation type="submission" date="2018-06" db="EMBL/GenBank/DDBJ databases">
        <title>Complete genome of Pseudomonas insecticola strain QZS01.</title>
        <authorList>
            <person name="Wang J."/>
            <person name="Su Q."/>
        </authorList>
    </citation>
    <scope>NUCLEOTIDE SEQUENCE [LARGE SCALE GENOMIC DNA]</scope>
    <source>
        <strain evidence="3">QZS01</strain>
    </source>
</reference>
<sequence>MERDVIRREVKSKDDFICFLTALMSDLQAHPDSWKNTDLTSFLRAMSSWVEDMGSFYLDESGNQKDITWQVFADMLSIARVYE</sequence>
<evidence type="ECO:0000259" key="1">
    <source>
        <dbReference type="Pfam" id="PF24693"/>
    </source>
</evidence>
<dbReference type="Pfam" id="PF24693">
    <property type="entry name" value="DUF7660"/>
    <property type="match status" value="1"/>
</dbReference>
<proteinExistence type="predicted"/>
<dbReference type="KEGG" id="emo:DM558_09265"/>
<dbReference type="RefSeq" id="WP_109702003.1">
    <property type="nucleotide sequence ID" value="NZ_CP029822.1"/>
</dbReference>
<dbReference type="AlphaFoldDB" id="A0A3Q9JJI8"/>
<organism evidence="2 3">
    <name type="scientific">Entomomonas moraniae</name>
    <dbReference type="NCBI Taxonomy" id="2213226"/>
    <lineage>
        <taxon>Bacteria</taxon>
        <taxon>Pseudomonadati</taxon>
        <taxon>Pseudomonadota</taxon>
        <taxon>Gammaproteobacteria</taxon>
        <taxon>Pseudomonadales</taxon>
        <taxon>Pseudomonadaceae</taxon>
        <taxon>Entomomonas</taxon>
    </lineage>
</organism>
<evidence type="ECO:0000313" key="2">
    <source>
        <dbReference type="EMBL" id="AZS50957.1"/>
    </source>
</evidence>
<evidence type="ECO:0000313" key="3">
    <source>
        <dbReference type="Proteomes" id="UP000273143"/>
    </source>
</evidence>
<keyword evidence="3" id="KW-1185">Reference proteome</keyword>